<dbReference type="SUPFAM" id="SSF56112">
    <property type="entry name" value="Protein kinase-like (PK-like)"/>
    <property type="match status" value="1"/>
</dbReference>
<dbReference type="GO" id="GO:0004674">
    <property type="term" value="F:protein serine/threonine kinase activity"/>
    <property type="evidence" value="ECO:0007669"/>
    <property type="project" value="TreeGrafter"/>
</dbReference>
<protein>
    <submittedName>
        <fullName evidence="3">Kinase-like domain-containing protein</fullName>
    </submittedName>
</protein>
<dbReference type="OrthoDB" id="1046782at2759"/>
<proteinExistence type="predicted"/>
<dbReference type="SMART" id="SM00220">
    <property type="entry name" value="S_TKc"/>
    <property type="match status" value="1"/>
</dbReference>
<feature type="chain" id="PRO_5025045545" evidence="1">
    <location>
        <begin position="25"/>
        <end position="542"/>
    </location>
</feature>
<evidence type="ECO:0000313" key="3">
    <source>
        <dbReference type="EMBL" id="KAE8353247.1"/>
    </source>
</evidence>
<organism evidence="3 4">
    <name type="scientific">Aspergillus coremiiformis</name>
    <dbReference type="NCBI Taxonomy" id="138285"/>
    <lineage>
        <taxon>Eukaryota</taxon>
        <taxon>Fungi</taxon>
        <taxon>Dikarya</taxon>
        <taxon>Ascomycota</taxon>
        <taxon>Pezizomycotina</taxon>
        <taxon>Eurotiomycetes</taxon>
        <taxon>Eurotiomycetidae</taxon>
        <taxon>Eurotiales</taxon>
        <taxon>Aspergillaceae</taxon>
        <taxon>Aspergillus</taxon>
        <taxon>Aspergillus subgen. Circumdati</taxon>
    </lineage>
</organism>
<gene>
    <name evidence="3" type="ORF">BDV28DRAFT_165072</name>
</gene>
<dbReference type="Gene3D" id="1.10.510.10">
    <property type="entry name" value="Transferase(Phosphotransferase) domain 1"/>
    <property type="match status" value="2"/>
</dbReference>
<keyword evidence="1" id="KW-0732">Signal</keyword>
<dbReference type="PANTHER" id="PTHR24359">
    <property type="entry name" value="SERINE/THREONINE-PROTEIN KINASE SBK1"/>
    <property type="match status" value="1"/>
</dbReference>
<dbReference type="Proteomes" id="UP000327118">
    <property type="component" value="Unassembled WGS sequence"/>
</dbReference>
<evidence type="ECO:0000313" key="4">
    <source>
        <dbReference type="Proteomes" id="UP000327118"/>
    </source>
</evidence>
<name>A0A5N6Z6E0_9EURO</name>
<feature type="signal peptide" evidence="1">
    <location>
        <begin position="1"/>
        <end position="24"/>
    </location>
</feature>
<dbReference type="PROSITE" id="PS50011">
    <property type="entry name" value="PROTEIN_KINASE_DOM"/>
    <property type="match status" value="1"/>
</dbReference>
<dbReference type="PANTHER" id="PTHR24359:SF1">
    <property type="entry name" value="INHIBITOR OF NUCLEAR FACTOR KAPPA-B KINASE EPSILON SUBUNIT HOMOLOG 1-RELATED"/>
    <property type="match status" value="1"/>
</dbReference>
<sequence length="542" mass="62876">MNSVLYWAFLAGSLFAFLSWRRRSTPPITPNKCPEGSPLGQLQDSLAFSFLKHEFIPRSTIDAAINETTVRDILVEEGLVDADCVQAEDLAKKIVQHARKMFAILVVLNKARDIRTFLKLGIQDHDLPFSLRVENEQLPPILRTNQGREIMAPEDWNYGTLRDLEKKQWDMLAPVFRKNGHYEFPKTQLLPFAGQTIVAIRQGAHGEVFRGRIHFDHHDFWEPSTIKGKEYAPVAIKKLFWTDPQLFEQEREFLKALGSAGPHPHLINLLCTYTHKGYNYLMFPCADENLRDFWKRTPLPDFNDRLLLWCLKQIVGIASGLSRIHELPRPSDLGLAKFHSFGSRSTDPAATVAFATTYSPPLHHNDRVNREFDVWSLGCLYLEFITWIVCGEEAIGQFSELRGKDDSNTEINSDFFYSKDLKTVRPSVRKWVAELKEDPRCTHVLCDLLDLVIENMIRIHARTRSSAQRVHFRLNEMYEKARKDKKYLLEKKQKSPKQQEPPLLSRSGVYVNWWVYYKERDKNNWAIAHVCICMNLHRCPVL</sequence>
<dbReference type="EMBL" id="ML739103">
    <property type="protein sequence ID" value="KAE8353247.1"/>
    <property type="molecule type" value="Genomic_DNA"/>
</dbReference>
<dbReference type="InterPro" id="IPR000719">
    <property type="entry name" value="Prot_kinase_dom"/>
</dbReference>
<feature type="domain" description="Protein kinase" evidence="2">
    <location>
        <begin position="194"/>
        <end position="474"/>
    </location>
</feature>
<dbReference type="AlphaFoldDB" id="A0A5N6Z6E0"/>
<accession>A0A5N6Z6E0</accession>
<keyword evidence="3" id="KW-0808">Transferase</keyword>
<keyword evidence="3" id="KW-0418">Kinase</keyword>
<evidence type="ECO:0000259" key="2">
    <source>
        <dbReference type="PROSITE" id="PS50011"/>
    </source>
</evidence>
<evidence type="ECO:0000256" key="1">
    <source>
        <dbReference type="SAM" id="SignalP"/>
    </source>
</evidence>
<reference evidence="4" key="1">
    <citation type="submission" date="2019-04" db="EMBL/GenBank/DDBJ databases">
        <title>Friends and foes A comparative genomics studyof 23 Aspergillus species from section Flavi.</title>
        <authorList>
            <consortium name="DOE Joint Genome Institute"/>
            <person name="Kjaerbolling I."/>
            <person name="Vesth T."/>
            <person name="Frisvad J.C."/>
            <person name="Nybo J.L."/>
            <person name="Theobald S."/>
            <person name="Kildgaard S."/>
            <person name="Isbrandt T."/>
            <person name="Kuo A."/>
            <person name="Sato A."/>
            <person name="Lyhne E.K."/>
            <person name="Kogle M.E."/>
            <person name="Wiebenga A."/>
            <person name="Kun R.S."/>
            <person name="Lubbers R.J."/>
            <person name="Makela M.R."/>
            <person name="Barry K."/>
            <person name="Chovatia M."/>
            <person name="Clum A."/>
            <person name="Daum C."/>
            <person name="Haridas S."/>
            <person name="He G."/>
            <person name="LaButti K."/>
            <person name="Lipzen A."/>
            <person name="Mondo S."/>
            <person name="Riley R."/>
            <person name="Salamov A."/>
            <person name="Simmons B.A."/>
            <person name="Magnuson J.K."/>
            <person name="Henrissat B."/>
            <person name="Mortensen U.H."/>
            <person name="Larsen T.O."/>
            <person name="Devries R.P."/>
            <person name="Grigoriev I.V."/>
            <person name="Machida M."/>
            <person name="Baker S.E."/>
            <person name="Andersen M.R."/>
        </authorList>
    </citation>
    <scope>NUCLEOTIDE SEQUENCE [LARGE SCALE GENOMIC DNA]</scope>
    <source>
        <strain evidence="4">CBS 553.77</strain>
    </source>
</reference>
<keyword evidence="4" id="KW-1185">Reference proteome</keyword>
<dbReference type="InterPro" id="IPR011009">
    <property type="entry name" value="Kinase-like_dom_sf"/>
</dbReference>
<dbReference type="GO" id="GO:0005524">
    <property type="term" value="F:ATP binding"/>
    <property type="evidence" value="ECO:0007669"/>
    <property type="project" value="InterPro"/>
</dbReference>